<evidence type="ECO:0000313" key="1">
    <source>
        <dbReference type="EMBL" id="OXR39732.1"/>
    </source>
</evidence>
<reference evidence="1 2" key="1">
    <citation type="submission" date="2017-07" db="EMBL/GenBank/DDBJ databases">
        <title>First draft Genome Sequence of Nocardia cerradoensis isolated from human infection.</title>
        <authorList>
            <person name="Carrasco G."/>
        </authorList>
    </citation>
    <scope>NUCLEOTIDE SEQUENCE [LARGE SCALE GENOMIC DNA]</scope>
    <source>
        <strain evidence="1 2">CNM20130759</strain>
    </source>
</reference>
<proteinExistence type="predicted"/>
<dbReference type="AlphaFoldDB" id="A0A231GT25"/>
<name>A0A231GT25_9NOCA</name>
<sequence length="119" mass="12711">MGSSADFGAGMVRYTVFVVVPAPDDPDEVDSFQFVATAPFLPRTGESLEFDGPGGFGLSLLVTEVTHWFFDAADAPGQPFKLVVEGKPVPTGLADAQKLLDPAALEHWVQQYPTLELSA</sequence>
<comment type="caution">
    <text evidence="1">The sequence shown here is derived from an EMBL/GenBank/DDBJ whole genome shotgun (WGS) entry which is preliminary data.</text>
</comment>
<accession>A0A231GT25</accession>
<evidence type="ECO:0000313" key="2">
    <source>
        <dbReference type="Proteomes" id="UP000215506"/>
    </source>
</evidence>
<gene>
    <name evidence="1" type="ORF">B7C42_08193</name>
</gene>
<protein>
    <submittedName>
        <fullName evidence="1">Uncharacterized protein</fullName>
    </submittedName>
</protein>
<dbReference type="EMBL" id="NGAF01000076">
    <property type="protein sequence ID" value="OXR39732.1"/>
    <property type="molecule type" value="Genomic_DNA"/>
</dbReference>
<keyword evidence="2" id="KW-1185">Reference proteome</keyword>
<dbReference type="RefSeq" id="WP_039782046.1">
    <property type="nucleotide sequence ID" value="NZ_JAAXOR010000001.1"/>
</dbReference>
<organism evidence="1 2">
    <name type="scientific">Nocardia cerradoensis</name>
    <dbReference type="NCBI Taxonomy" id="85688"/>
    <lineage>
        <taxon>Bacteria</taxon>
        <taxon>Bacillati</taxon>
        <taxon>Actinomycetota</taxon>
        <taxon>Actinomycetes</taxon>
        <taxon>Mycobacteriales</taxon>
        <taxon>Nocardiaceae</taxon>
        <taxon>Nocardia</taxon>
    </lineage>
</organism>
<dbReference type="Proteomes" id="UP000215506">
    <property type="component" value="Unassembled WGS sequence"/>
</dbReference>